<organism evidence="2 4">
    <name type="scientific">Chryseobacterium vrystaatense</name>
    <dbReference type="NCBI Taxonomy" id="307480"/>
    <lineage>
        <taxon>Bacteria</taxon>
        <taxon>Pseudomonadati</taxon>
        <taxon>Bacteroidota</taxon>
        <taxon>Flavobacteriia</taxon>
        <taxon>Flavobacteriales</taxon>
        <taxon>Weeksellaceae</taxon>
        <taxon>Chryseobacterium group</taxon>
        <taxon>Chryseobacterium</taxon>
    </lineage>
</organism>
<name>A0A1M5DWK6_9FLAO</name>
<keyword evidence="3" id="KW-1185">Reference proteome</keyword>
<reference evidence="4" key="3">
    <citation type="submission" date="2016-11" db="EMBL/GenBank/DDBJ databases">
        <authorList>
            <person name="Varghese N."/>
            <person name="Submissions S."/>
        </authorList>
    </citation>
    <scope>NUCLEOTIDE SEQUENCE [LARGE SCALE GENOMIC DNA]</scope>
    <source>
        <strain evidence="4">YR203</strain>
    </source>
</reference>
<evidence type="ECO:0000313" key="2">
    <source>
        <dbReference type="EMBL" id="SHF71377.1"/>
    </source>
</evidence>
<reference evidence="2" key="2">
    <citation type="submission" date="2016-11" db="EMBL/GenBank/DDBJ databases">
        <authorList>
            <person name="Jaros S."/>
            <person name="Januszkiewicz K."/>
            <person name="Wedrychowicz H."/>
        </authorList>
    </citation>
    <scope>NUCLEOTIDE SEQUENCE [LARGE SCALE GENOMIC DNA]</scope>
    <source>
        <strain evidence="2">YR203</strain>
    </source>
</reference>
<gene>
    <name evidence="1" type="ORF">IW16_26285</name>
    <name evidence="2" type="ORF">SAMN02787073_2740</name>
</gene>
<reference evidence="1 3" key="1">
    <citation type="submission" date="2014-07" db="EMBL/GenBank/DDBJ databases">
        <title>Genome of Chryseobacterium vrystaatense LMG 22846.</title>
        <authorList>
            <person name="Pipes S.E."/>
            <person name="Stropko S.J."/>
            <person name="Newman J.D."/>
        </authorList>
    </citation>
    <scope>NUCLEOTIDE SEQUENCE [LARGE SCALE GENOMIC DNA]</scope>
    <source>
        <strain evidence="1 3">LMG 22846</strain>
    </source>
</reference>
<dbReference type="EMBL" id="FQVE01000003">
    <property type="protein sequence ID" value="SHF71377.1"/>
    <property type="molecule type" value="Genomic_DNA"/>
</dbReference>
<evidence type="ECO:0000313" key="4">
    <source>
        <dbReference type="Proteomes" id="UP000184108"/>
    </source>
</evidence>
<dbReference type="EMBL" id="JPRI01000012">
    <property type="protein sequence ID" value="KFF23737.1"/>
    <property type="molecule type" value="Genomic_DNA"/>
</dbReference>
<evidence type="ECO:0000313" key="3">
    <source>
        <dbReference type="Proteomes" id="UP000028719"/>
    </source>
</evidence>
<dbReference type="AlphaFoldDB" id="A0A1M5DWK6"/>
<dbReference type="Proteomes" id="UP000028719">
    <property type="component" value="Unassembled WGS sequence"/>
</dbReference>
<sequence length="112" mass="12772">MYEETEKIIMIKVAITLRALLERNRNKNYADPNAENKALVNSYEKIATNSSSDIRKATITNAFSGKKKSTMITVILIVDSLGYTMNDFGEQYDKITDKDIVEFKENILKIKS</sequence>
<accession>A0A1M5DWK6</accession>
<evidence type="ECO:0000313" key="1">
    <source>
        <dbReference type="EMBL" id="KFF23737.1"/>
    </source>
</evidence>
<dbReference type="Proteomes" id="UP000184108">
    <property type="component" value="Unassembled WGS sequence"/>
</dbReference>
<protein>
    <submittedName>
        <fullName evidence="2">Uncharacterized protein</fullName>
    </submittedName>
</protein>
<proteinExistence type="predicted"/>